<dbReference type="AlphaFoldDB" id="G3MHB9"/>
<protein>
    <submittedName>
        <fullName evidence="2">Uncharacterized protein</fullName>
    </submittedName>
</protein>
<accession>G3MHB9</accession>
<feature type="non-terminal residue" evidence="2">
    <location>
        <position position="1"/>
    </location>
</feature>
<dbReference type="Pfam" id="PF10209">
    <property type="entry name" value="DUF2340"/>
    <property type="match status" value="1"/>
</dbReference>
<proteinExistence type="evidence at transcript level"/>
<dbReference type="InterPro" id="IPR018794">
    <property type="entry name" value="UPF0538"/>
</dbReference>
<organism evidence="2">
    <name type="scientific">Amblyomma maculatum</name>
    <name type="common">Gulf Coast tick</name>
    <dbReference type="NCBI Taxonomy" id="34609"/>
    <lineage>
        <taxon>Eukaryota</taxon>
        <taxon>Metazoa</taxon>
        <taxon>Ecdysozoa</taxon>
        <taxon>Arthropoda</taxon>
        <taxon>Chelicerata</taxon>
        <taxon>Arachnida</taxon>
        <taxon>Acari</taxon>
        <taxon>Parasitiformes</taxon>
        <taxon>Ixodida</taxon>
        <taxon>Ixodoidea</taxon>
        <taxon>Ixodidae</taxon>
        <taxon>Amblyomminae</taxon>
        <taxon>Amblyomma</taxon>
    </lineage>
</organism>
<dbReference type="EMBL" id="JO841270">
    <property type="protein sequence ID" value="AEO32887.1"/>
    <property type="molecule type" value="mRNA"/>
</dbReference>
<reference evidence="2" key="1">
    <citation type="journal article" date="2011" name="PLoS ONE">
        <title>A deep insight into the sialotranscriptome of the gulf coast tick, Amblyomma maculatum.</title>
        <authorList>
            <person name="Karim S."/>
            <person name="Singh P."/>
            <person name="Ribeiro J.M."/>
        </authorList>
    </citation>
    <scope>NUCLEOTIDE SEQUENCE</scope>
    <source>
        <tissue evidence="2">Salivary gland</tissue>
    </source>
</reference>
<sequence>DTKVHHHHHFNSPPTCIRLVLDGTFHPFGFKLIYCASSSRPMSGDVHQDRVIISVRVIRSFEHRNIWHIVMRDVCSATTVGEFKKSVLSAISASTSMPATVKTYPYDTVKIEHLPHKAKSSDPVINTADDGKLILPDNTTLSDGGVVNETVLSFFKMDDYLQYKSTKLLL</sequence>
<dbReference type="PANTHER" id="PTHR18444">
    <property type="entry name" value="UPF0538 FAMILY MEMBER"/>
    <property type="match status" value="1"/>
</dbReference>
<evidence type="ECO:0000256" key="1">
    <source>
        <dbReference type="ARBA" id="ARBA00007176"/>
    </source>
</evidence>
<dbReference type="PANTHER" id="PTHR18444:SF9">
    <property type="entry name" value="UPF0538 PROTEIN C2ORF76"/>
    <property type="match status" value="1"/>
</dbReference>
<comment type="similarity">
    <text evidence="1">Belongs to the UPF0538 family.</text>
</comment>
<evidence type="ECO:0000313" key="2">
    <source>
        <dbReference type="EMBL" id="AEO32887.1"/>
    </source>
</evidence>
<name>G3MHB9_AMBMU</name>